<name>A0A850R724_9GAMM</name>
<reference evidence="1 2" key="1">
    <citation type="submission" date="2020-06" db="EMBL/GenBank/DDBJ databases">
        <title>Whole-genome sequence of Allochromatium humboldtianum DSM 21881, type strain.</title>
        <authorList>
            <person name="Kyndt J.A."/>
            <person name="Meyer T.E."/>
        </authorList>
    </citation>
    <scope>NUCLEOTIDE SEQUENCE [LARGE SCALE GENOMIC DNA]</scope>
    <source>
        <strain evidence="1 2">DSM 21881</strain>
    </source>
</reference>
<accession>A0A850R724</accession>
<dbReference type="Pfam" id="PF02635">
    <property type="entry name" value="DsrE"/>
    <property type="match status" value="1"/>
</dbReference>
<dbReference type="RefSeq" id="WP_176977237.1">
    <property type="nucleotide sequence ID" value="NZ_JABZEO010000010.1"/>
</dbReference>
<dbReference type="InterPro" id="IPR027396">
    <property type="entry name" value="DsrEFH-like"/>
</dbReference>
<protein>
    <submittedName>
        <fullName evidence="1">DsrE family protein</fullName>
    </submittedName>
</protein>
<dbReference type="GO" id="GO:0005829">
    <property type="term" value="C:cytosol"/>
    <property type="evidence" value="ECO:0007669"/>
    <property type="project" value="TreeGrafter"/>
</dbReference>
<dbReference type="Proteomes" id="UP000592294">
    <property type="component" value="Unassembled WGS sequence"/>
</dbReference>
<dbReference type="PANTHER" id="PTHR34874:SF1">
    <property type="entry name" value="PROTEIN YCHN"/>
    <property type="match status" value="1"/>
</dbReference>
<organism evidence="1 2">
    <name type="scientific">Allochromatium humboldtianum</name>
    <dbReference type="NCBI Taxonomy" id="504901"/>
    <lineage>
        <taxon>Bacteria</taxon>
        <taxon>Pseudomonadati</taxon>
        <taxon>Pseudomonadota</taxon>
        <taxon>Gammaproteobacteria</taxon>
        <taxon>Chromatiales</taxon>
        <taxon>Chromatiaceae</taxon>
        <taxon>Allochromatium</taxon>
    </lineage>
</organism>
<keyword evidence="2" id="KW-1185">Reference proteome</keyword>
<dbReference type="PANTHER" id="PTHR34874">
    <property type="entry name" value="PROTEIN YCHN"/>
    <property type="match status" value="1"/>
</dbReference>
<dbReference type="Gene3D" id="3.40.1260.10">
    <property type="entry name" value="DsrEFH-like"/>
    <property type="match status" value="1"/>
</dbReference>
<dbReference type="AlphaFoldDB" id="A0A850R724"/>
<dbReference type="InterPro" id="IPR003787">
    <property type="entry name" value="Sulphur_relay_DsrE/F-like"/>
</dbReference>
<proteinExistence type="predicted"/>
<sequence>MTILIILNREPYDSTDVTWNALRLAGTLVDQGQDVRLFLMNDSVDLARDVCRPPEGYDQDLSAMLKALIERGVPVQVCGTCMARCGLYKNHPYFEGAESSTMAALAEWVADSDKVLTF</sequence>
<evidence type="ECO:0000313" key="2">
    <source>
        <dbReference type="Proteomes" id="UP000592294"/>
    </source>
</evidence>
<gene>
    <name evidence="1" type="ORF">HW932_14635</name>
</gene>
<dbReference type="EMBL" id="JABZEO010000010">
    <property type="protein sequence ID" value="NVZ10499.1"/>
    <property type="molecule type" value="Genomic_DNA"/>
</dbReference>
<comment type="caution">
    <text evidence="1">The sequence shown here is derived from an EMBL/GenBank/DDBJ whole genome shotgun (WGS) entry which is preliminary data.</text>
</comment>
<dbReference type="SUPFAM" id="SSF75169">
    <property type="entry name" value="DsrEFH-like"/>
    <property type="match status" value="1"/>
</dbReference>
<evidence type="ECO:0000313" key="1">
    <source>
        <dbReference type="EMBL" id="NVZ10499.1"/>
    </source>
</evidence>